<evidence type="ECO:0000313" key="3">
    <source>
        <dbReference type="Proteomes" id="UP000283269"/>
    </source>
</evidence>
<dbReference type="Proteomes" id="UP000283269">
    <property type="component" value="Unassembled WGS sequence"/>
</dbReference>
<evidence type="ECO:0000256" key="1">
    <source>
        <dbReference type="SAM" id="MobiDB-lite"/>
    </source>
</evidence>
<name>A0A409XA94_PSICY</name>
<dbReference type="OrthoDB" id="6365676at2759"/>
<gene>
    <name evidence="2" type="ORF">CVT25_011474</name>
</gene>
<evidence type="ECO:0000313" key="2">
    <source>
        <dbReference type="EMBL" id="PPQ87634.1"/>
    </source>
</evidence>
<keyword evidence="3" id="KW-1185">Reference proteome</keyword>
<proteinExistence type="predicted"/>
<dbReference type="EMBL" id="NHYD01002236">
    <property type="protein sequence ID" value="PPQ87634.1"/>
    <property type="molecule type" value="Genomic_DNA"/>
</dbReference>
<dbReference type="AlphaFoldDB" id="A0A409XA94"/>
<reference evidence="2 3" key="1">
    <citation type="journal article" date="2018" name="Evol. Lett.">
        <title>Horizontal gene cluster transfer increased hallucinogenic mushroom diversity.</title>
        <authorList>
            <person name="Reynolds H.T."/>
            <person name="Vijayakumar V."/>
            <person name="Gluck-Thaler E."/>
            <person name="Korotkin H.B."/>
            <person name="Matheny P.B."/>
            <person name="Slot J.C."/>
        </authorList>
    </citation>
    <scope>NUCLEOTIDE SEQUENCE [LARGE SCALE GENOMIC DNA]</scope>
    <source>
        <strain evidence="2 3">2631</strain>
    </source>
</reference>
<comment type="caution">
    <text evidence="2">The sequence shown here is derived from an EMBL/GenBank/DDBJ whole genome shotgun (WGS) entry which is preliminary data.</text>
</comment>
<accession>A0A409XA94</accession>
<protein>
    <submittedName>
        <fullName evidence="2">Uncharacterized protein</fullName>
    </submittedName>
</protein>
<organism evidence="2 3">
    <name type="scientific">Psilocybe cyanescens</name>
    <dbReference type="NCBI Taxonomy" id="93625"/>
    <lineage>
        <taxon>Eukaryota</taxon>
        <taxon>Fungi</taxon>
        <taxon>Dikarya</taxon>
        <taxon>Basidiomycota</taxon>
        <taxon>Agaricomycotina</taxon>
        <taxon>Agaricomycetes</taxon>
        <taxon>Agaricomycetidae</taxon>
        <taxon>Agaricales</taxon>
        <taxon>Agaricineae</taxon>
        <taxon>Strophariaceae</taxon>
        <taxon>Psilocybe</taxon>
    </lineage>
</organism>
<sequence length="224" mass="23993">MPMKEESAGGLLQFPSAELDAKLPPLPMPLRETDASDLQEFWKQYMRTPLSGPGPAASGLGLGDLQGSQCFIDDDDDGTEQAIQLRLQLPPVGAYLQRRKRKARVPQSGDSLRSSSKRLPLQTLGLAKSEQAFLGFAGEGNRGGIEGSSAGRLAMSHPDRVVASLSERRRWRMSAPGASLPMHLLLQDSNRNSGLPEQRISGRPYAGDTGGAVYAPAAQARGTN</sequence>
<dbReference type="STRING" id="93625.A0A409XA94"/>
<feature type="region of interest" description="Disordered" evidence="1">
    <location>
        <begin position="202"/>
        <end position="224"/>
    </location>
</feature>
<dbReference type="InParanoid" id="A0A409XA94"/>